<accession>A0A4Y2E992</accession>
<evidence type="ECO:0000313" key="2">
    <source>
        <dbReference type="Proteomes" id="UP000499080"/>
    </source>
</evidence>
<reference evidence="1 2" key="1">
    <citation type="journal article" date="2019" name="Sci. Rep.">
        <title>Orb-weaving spider Araneus ventricosus genome elucidates the spidroin gene catalogue.</title>
        <authorList>
            <person name="Kono N."/>
            <person name="Nakamura H."/>
            <person name="Ohtoshi R."/>
            <person name="Moran D.A.P."/>
            <person name="Shinohara A."/>
            <person name="Yoshida Y."/>
            <person name="Fujiwara M."/>
            <person name="Mori M."/>
            <person name="Tomita M."/>
            <person name="Arakawa K."/>
        </authorList>
    </citation>
    <scope>NUCLEOTIDE SEQUENCE [LARGE SCALE GENOMIC DNA]</scope>
</reference>
<name>A0A4Y2E992_ARAVE</name>
<dbReference type="EMBL" id="BGPR01000545">
    <property type="protein sequence ID" value="GBM25753.1"/>
    <property type="molecule type" value="Genomic_DNA"/>
</dbReference>
<comment type="caution">
    <text evidence="1">The sequence shown here is derived from an EMBL/GenBank/DDBJ whole genome shotgun (WGS) entry which is preliminary data.</text>
</comment>
<gene>
    <name evidence="1" type="ORF">AVEN_2117_1</name>
</gene>
<organism evidence="1 2">
    <name type="scientific">Araneus ventricosus</name>
    <name type="common">Orbweaver spider</name>
    <name type="synonym">Epeira ventricosa</name>
    <dbReference type="NCBI Taxonomy" id="182803"/>
    <lineage>
        <taxon>Eukaryota</taxon>
        <taxon>Metazoa</taxon>
        <taxon>Ecdysozoa</taxon>
        <taxon>Arthropoda</taxon>
        <taxon>Chelicerata</taxon>
        <taxon>Arachnida</taxon>
        <taxon>Araneae</taxon>
        <taxon>Araneomorphae</taxon>
        <taxon>Entelegynae</taxon>
        <taxon>Araneoidea</taxon>
        <taxon>Araneidae</taxon>
        <taxon>Araneus</taxon>
    </lineage>
</organism>
<dbReference type="Proteomes" id="UP000499080">
    <property type="component" value="Unassembled WGS sequence"/>
</dbReference>
<dbReference type="AlphaFoldDB" id="A0A4Y2E992"/>
<keyword evidence="2" id="KW-1185">Reference proteome</keyword>
<protein>
    <submittedName>
        <fullName evidence="1">Uncharacterized protein</fullName>
    </submittedName>
</protein>
<sequence length="115" mass="13398">MVSNKWAFLLHPLIPDAASVRVPTFRSSADLATRRSTLSFFRSVQRMQIRIDMADVLQWSRRRKCSYISKAAFSVQRLQVIVDHSCPASVEERRVLRRVLCSFPLNEEFISRIRS</sequence>
<proteinExistence type="predicted"/>
<evidence type="ECO:0000313" key="1">
    <source>
        <dbReference type="EMBL" id="GBM25753.1"/>
    </source>
</evidence>